<evidence type="ECO:0000313" key="1">
    <source>
        <dbReference type="EMBL" id="AET69478.1"/>
    </source>
</evidence>
<dbReference type="Proteomes" id="UP000006346">
    <property type="component" value="Chromosome"/>
</dbReference>
<dbReference type="HOGENOM" id="CLU_2769099_0_0_9"/>
<proteinExistence type="predicted"/>
<dbReference type="RefSeq" id="WP_014186285.1">
    <property type="nucleotide sequence ID" value="NC_016584.1"/>
</dbReference>
<dbReference type="OrthoDB" id="1799389at2"/>
<reference evidence="2" key="1">
    <citation type="submission" date="2011-11" db="EMBL/GenBank/DDBJ databases">
        <title>Complete sequence of Desulfosporosinus orientis DSM 765.</title>
        <authorList>
            <person name="Lucas S."/>
            <person name="Han J."/>
            <person name="Lapidus A."/>
            <person name="Cheng J.-F."/>
            <person name="Goodwin L."/>
            <person name="Pitluck S."/>
            <person name="Peters L."/>
            <person name="Ovchinnikova G."/>
            <person name="Teshima H."/>
            <person name="Detter J.C."/>
            <person name="Han C."/>
            <person name="Tapia R."/>
            <person name="Land M."/>
            <person name="Hauser L."/>
            <person name="Kyrpides N."/>
            <person name="Ivanova N."/>
            <person name="Pagani I."/>
            <person name="Pester M."/>
            <person name="Spring S."/>
            <person name="Ollivier B."/>
            <person name="Rattei T."/>
            <person name="Klenk H.-P."/>
            <person name="Wagner M."/>
            <person name="Loy A."/>
            <person name="Woyke T."/>
        </authorList>
    </citation>
    <scope>NUCLEOTIDE SEQUENCE [LARGE SCALE GENOMIC DNA]</scope>
    <source>
        <strain evidence="2">ATCC 19365 / DSM 765 / NCIMB 8382 / VKM B-1628</strain>
    </source>
</reference>
<gene>
    <name evidence="1" type="ordered locus">Desor_4036</name>
</gene>
<protein>
    <submittedName>
        <fullName evidence="1">Uncharacterized protein</fullName>
    </submittedName>
</protein>
<dbReference type="PATRIC" id="fig|768706.3.peg.4085"/>
<dbReference type="AlphaFoldDB" id="G7WFW3"/>
<keyword evidence="2" id="KW-1185">Reference proteome</keyword>
<dbReference type="KEGG" id="dor:Desor_4036"/>
<dbReference type="eggNOG" id="ENOG502ZJHS">
    <property type="taxonomic scope" value="Bacteria"/>
</dbReference>
<dbReference type="EMBL" id="CP003108">
    <property type="protein sequence ID" value="AET69478.1"/>
    <property type="molecule type" value="Genomic_DNA"/>
</dbReference>
<evidence type="ECO:0000313" key="2">
    <source>
        <dbReference type="Proteomes" id="UP000006346"/>
    </source>
</evidence>
<sequence length="69" mass="7848">MFLGRNRFVNQANVDAGNLGAGENTELFNQNKAVPVGMQRFLAKKGINSSDDFLNRMQYAPRVNFRKNR</sequence>
<accession>G7WFW3</accession>
<organism evidence="1 2">
    <name type="scientific">Desulfosporosinus orientis (strain ATCC 19365 / DSM 765 / NCIMB 8382 / VKM B-1628 / Singapore I)</name>
    <name type="common">Desulfotomaculum orientis</name>
    <dbReference type="NCBI Taxonomy" id="768706"/>
    <lineage>
        <taxon>Bacteria</taxon>
        <taxon>Bacillati</taxon>
        <taxon>Bacillota</taxon>
        <taxon>Clostridia</taxon>
        <taxon>Eubacteriales</taxon>
        <taxon>Desulfitobacteriaceae</taxon>
        <taxon>Desulfosporosinus</taxon>
    </lineage>
</organism>
<name>G7WFW3_DESOD</name>
<reference evidence="1 2" key="2">
    <citation type="journal article" date="2012" name="J. Bacteriol.">
        <title>Complete genome sequences of Desulfosporosinus orientis DSM765T, Desulfosporosinus youngiae DSM17734T, Desulfosporosinus meridiei DSM13257T, and Desulfosporosinus acidiphilus DSM22704T.</title>
        <authorList>
            <person name="Pester M."/>
            <person name="Brambilla E."/>
            <person name="Alazard D."/>
            <person name="Rattei T."/>
            <person name="Weinmaier T."/>
            <person name="Han J."/>
            <person name="Lucas S."/>
            <person name="Lapidus A."/>
            <person name="Cheng J.F."/>
            <person name="Goodwin L."/>
            <person name="Pitluck S."/>
            <person name="Peters L."/>
            <person name="Ovchinnikova G."/>
            <person name="Teshima H."/>
            <person name="Detter J.C."/>
            <person name="Han C.S."/>
            <person name="Tapia R."/>
            <person name="Land M.L."/>
            <person name="Hauser L."/>
            <person name="Kyrpides N.C."/>
            <person name="Ivanova N.N."/>
            <person name="Pagani I."/>
            <person name="Huntmann M."/>
            <person name="Wei C.L."/>
            <person name="Davenport K.W."/>
            <person name="Daligault H."/>
            <person name="Chain P.S."/>
            <person name="Chen A."/>
            <person name="Mavromatis K."/>
            <person name="Markowitz V."/>
            <person name="Szeto E."/>
            <person name="Mikhailova N."/>
            <person name="Pati A."/>
            <person name="Wagner M."/>
            <person name="Woyke T."/>
            <person name="Ollivier B."/>
            <person name="Klenk H.P."/>
            <person name="Spring S."/>
            <person name="Loy A."/>
        </authorList>
    </citation>
    <scope>NUCLEOTIDE SEQUENCE [LARGE SCALE GENOMIC DNA]</scope>
    <source>
        <strain evidence="2">ATCC 19365 / DSM 765 / NCIMB 8382 / VKM B-1628</strain>
    </source>
</reference>